<dbReference type="Proteomes" id="UP000219565">
    <property type="component" value="Unassembled WGS sequence"/>
</dbReference>
<dbReference type="AlphaFoldDB" id="A0A285L437"/>
<dbReference type="Pfam" id="PF12833">
    <property type="entry name" value="HTH_18"/>
    <property type="match status" value="1"/>
</dbReference>
<evidence type="ECO:0000259" key="4">
    <source>
        <dbReference type="PROSITE" id="PS01124"/>
    </source>
</evidence>
<proteinExistence type="predicted"/>
<dbReference type="PANTHER" id="PTHR47894">
    <property type="entry name" value="HTH-TYPE TRANSCRIPTIONAL REGULATOR GADX"/>
    <property type="match status" value="1"/>
</dbReference>
<dbReference type="PROSITE" id="PS00041">
    <property type="entry name" value="HTH_ARAC_FAMILY_1"/>
    <property type="match status" value="1"/>
</dbReference>
<dbReference type="SUPFAM" id="SSF46689">
    <property type="entry name" value="Homeodomain-like"/>
    <property type="match status" value="1"/>
</dbReference>
<dbReference type="EMBL" id="OBEG01000001">
    <property type="protein sequence ID" value="SNY78837.1"/>
    <property type="molecule type" value="Genomic_DNA"/>
</dbReference>
<dbReference type="Pfam" id="PF12625">
    <property type="entry name" value="Arabinose_bd"/>
    <property type="match status" value="1"/>
</dbReference>
<keyword evidence="1" id="KW-0805">Transcription regulation</keyword>
<name>A0A285L437_9NOCA</name>
<dbReference type="InterPro" id="IPR018062">
    <property type="entry name" value="HTH_AraC-typ_CS"/>
</dbReference>
<evidence type="ECO:0000313" key="6">
    <source>
        <dbReference type="Proteomes" id="UP000219565"/>
    </source>
</evidence>
<dbReference type="InterPro" id="IPR018060">
    <property type="entry name" value="HTH_AraC"/>
</dbReference>
<dbReference type="InterPro" id="IPR032687">
    <property type="entry name" value="AraC-type_N"/>
</dbReference>
<dbReference type="GO" id="GO:0005829">
    <property type="term" value="C:cytosol"/>
    <property type="evidence" value="ECO:0007669"/>
    <property type="project" value="TreeGrafter"/>
</dbReference>
<feature type="domain" description="HTH araC/xylS-type" evidence="4">
    <location>
        <begin position="232"/>
        <end position="330"/>
    </location>
</feature>
<accession>A0A285L437</accession>
<dbReference type="RefSeq" id="WP_097244120.1">
    <property type="nucleotide sequence ID" value="NZ_JAMTCW010000005.1"/>
</dbReference>
<protein>
    <submittedName>
        <fullName evidence="5">AraC-type DNA-binding protein</fullName>
    </submittedName>
</protein>
<evidence type="ECO:0000313" key="5">
    <source>
        <dbReference type="EMBL" id="SNY78837.1"/>
    </source>
</evidence>
<dbReference type="GO" id="GO:0000976">
    <property type="term" value="F:transcription cis-regulatory region binding"/>
    <property type="evidence" value="ECO:0007669"/>
    <property type="project" value="TreeGrafter"/>
</dbReference>
<evidence type="ECO:0000256" key="3">
    <source>
        <dbReference type="ARBA" id="ARBA00023163"/>
    </source>
</evidence>
<gene>
    <name evidence="5" type="ORF">SAMN04244553_1408</name>
</gene>
<dbReference type="OrthoDB" id="5241536at2"/>
<organism evidence="5 6">
    <name type="scientific">Nocardia amikacinitolerans</name>
    <dbReference type="NCBI Taxonomy" id="756689"/>
    <lineage>
        <taxon>Bacteria</taxon>
        <taxon>Bacillati</taxon>
        <taxon>Actinomycetota</taxon>
        <taxon>Actinomycetes</taxon>
        <taxon>Mycobacteriales</taxon>
        <taxon>Nocardiaceae</taxon>
        <taxon>Nocardia</taxon>
    </lineage>
</organism>
<dbReference type="SMART" id="SM00342">
    <property type="entry name" value="HTH_ARAC"/>
    <property type="match status" value="1"/>
</dbReference>
<dbReference type="GO" id="GO:0003700">
    <property type="term" value="F:DNA-binding transcription factor activity"/>
    <property type="evidence" value="ECO:0007669"/>
    <property type="project" value="InterPro"/>
</dbReference>
<keyword evidence="6" id="KW-1185">Reference proteome</keyword>
<dbReference type="STRING" id="1379680.GCA_001612615_02165"/>
<keyword evidence="2 5" id="KW-0238">DNA-binding</keyword>
<sequence>MKPLARYAALHGYVELGRSLGLDPITLLRTAGLDPAGLSLQDRWVPAAAIADLLERTAAAAGCEDLGLRLAERRRFANLGPLSVVIREEPDVRSALRVLSRHEHMYNESLRTRLTEHNGIAAIRLSLDLGSPGETRQAIELAVGVLHGLLRGFLGTTWQPAEVRFTHPAPRDRRTHHRVLGPQVAFEQDFNGILTYTTDLDAPNAMSDPQLRAYAQQLFDSPRDTRAATTLERVRELIELLLPTGRCSVDQIARSLGVDRRTVHRHLAAEGETFTTLLDATRAELARHMVTNGRHTLTEIAELLAFSSPGNFSRWFRRRHGRSPSQWRAAAHSSADGPSPRS</sequence>
<keyword evidence="3" id="KW-0804">Transcription</keyword>
<evidence type="ECO:0000256" key="1">
    <source>
        <dbReference type="ARBA" id="ARBA00023015"/>
    </source>
</evidence>
<evidence type="ECO:0000256" key="2">
    <source>
        <dbReference type="ARBA" id="ARBA00023125"/>
    </source>
</evidence>
<dbReference type="PROSITE" id="PS01124">
    <property type="entry name" value="HTH_ARAC_FAMILY_2"/>
    <property type="match status" value="1"/>
</dbReference>
<dbReference type="InterPro" id="IPR009057">
    <property type="entry name" value="Homeodomain-like_sf"/>
</dbReference>
<dbReference type="PANTHER" id="PTHR47894:SF4">
    <property type="entry name" value="HTH-TYPE TRANSCRIPTIONAL REGULATOR GADX"/>
    <property type="match status" value="1"/>
</dbReference>
<reference evidence="5 6" key="1">
    <citation type="submission" date="2017-09" db="EMBL/GenBank/DDBJ databases">
        <authorList>
            <person name="Ehlers B."/>
            <person name="Leendertz F.H."/>
        </authorList>
    </citation>
    <scope>NUCLEOTIDE SEQUENCE [LARGE SCALE GENOMIC DNA]</scope>
    <source>
        <strain evidence="5 6">DSM 45537</strain>
    </source>
</reference>
<dbReference type="Gene3D" id="1.10.10.60">
    <property type="entry name" value="Homeodomain-like"/>
    <property type="match status" value="1"/>
</dbReference>